<comment type="caution">
    <text evidence="1">The sequence shown here is derived from an EMBL/GenBank/DDBJ whole genome shotgun (WGS) entry which is preliminary data.</text>
</comment>
<sequence length="213" mass="25079">MDLSSFEKKLFTSLEDFFTSHNFPFYPTPAQFRRSTVSGFDNVIFSFSPYQEALWVDVFFGNRFETVEQIAQQFLTNRLDFRPDANTLLTTIGRFRQRTYFHYKLKNQSDFDAACADITTFFVEKGFAFFELVGTLSELDSILNDFPEQRCAYVANATHRAFKGLIAARLAQNPRFEKLYDFYKKELADNYTDQPTQISFEKLHTFLQYYSHN</sequence>
<proteinExistence type="predicted"/>
<dbReference type="Proteomes" id="UP000295706">
    <property type="component" value="Unassembled WGS sequence"/>
</dbReference>
<protein>
    <recommendedName>
        <fullName evidence="3">DUF4304 domain-containing protein</fullName>
    </recommendedName>
</protein>
<evidence type="ECO:0000313" key="2">
    <source>
        <dbReference type="Proteomes" id="UP000295706"/>
    </source>
</evidence>
<accession>A0A4V2X9N6</accession>
<dbReference type="OrthoDB" id="939776at2"/>
<dbReference type="AlphaFoldDB" id="A0A4V2X9N6"/>
<dbReference type="EMBL" id="SMJU01000007">
    <property type="protein sequence ID" value="TDB64565.1"/>
    <property type="molecule type" value="Genomic_DNA"/>
</dbReference>
<name>A0A4V2X9N6_9BACT</name>
<dbReference type="RefSeq" id="WP_132118237.1">
    <property type="nucleotide sequence ID" value="NZ_SMJU01000007.1"/>
</dbReference>
<keyword evidence="2" id="KW-1185">Reference proteome</keyword>
<reference evidence="1 2" key="1">
    <citation type="submission" date="2019-02" db="EMBL/GenBank/DDBJ databases">
        <title>Arundinibacter roseus gen. nov., sp. nov., a new member of the family Cytophagaceae.</title>
        <authorList>
            <person name="Szuroczki S."/>
            <person name="Khayer B."/>
            <person name="Sproer C."/>
            <person name="Toumi M."/>
            <person name="Szabo A."/>
            <person name="Felfoldi T."/>
            <person name="Schumann P."/>
            <person name="Toth E."/>
        </authorList>
    </citation>
    <scope>NUCLEOTIDE SEQUENCE [LARGE SCALE GENOMIC DNA]</scope>
    <source>
        <strain evidence="1 2">DMA-k-7a</strain>
    </source>
</reference>
<evidence type="ECO:0008006" key="3">
    <source>
        <dbReference type="Google" id="ProtNLM"/>
    </source>
</evidence>
<organism evidence="1 2">
    <name type="scientific">Arundinibacter roseus</name>
    <dbReference type="NCBI Taxonomy" id="2070510"/>
    <lineage>
        <taxon>Bacteria</taxon>
        <taxon>Pseudomonadati</taxon>
        <taxon>Bacteroidota</taxon>
        <taxon>Cytophagia</taxon>
        <taxon>Cytophagales</taxon>
        <taxon>Spirosomataceae</taxon>
        <taxon>Arundinibacter</taxon>
    </lineage>
</organism>
<evidence type="ECO:0000313" key="1">
    <source>
        <dbReference type="EMBL" id="TDB64565.1"/>
    </source>
</evidence>
<gene>
    <name evidence="1" type="ORF">EZE20_12895</name>
</gene>